<comment type="caution">
    <text evidence="2">The sequence shown here is derived from an EMBL/GenBank/DDBJ whole genome shotgun (WGS) entry which is preliminary data.</text>
</comment>
<evidence type="ECO:0000259" key="1">
    <source>
        <dbReference type="Pfam" id="PF13460"/>
    </source>
</evidence>
<dbReference type="Proteomes" id="UP001597405">
    <property type="component" value="Unassembled WGS sequence"/>
</dbReference>
<reference evidence="3" key="1">
    <citation type="journal article" date="2019" name="Int. J. Syst. Evol. Microbiol.">
        <title>The Global Catalogue of Microorganisms (GCM) 10K type strain sequencing project: providing services to taxonomists for standard genome sequencing and annotation.</title>
        <authorList>
            <consortium name="The Broad Institute Genomics Platform"/>
            <consortium name="The Broad Institute Genome Sequencing Center for Infectious Disease"/>
            <person name="Wu L."/>
            <person name="Ma J."/>
        </authorList>
    </citation>
    <scope>NUCLEOTIDE SEQUENCE [LARGE SCALE GENOMIC DNA]</scope>
    <source>
        <strain evidence="3">CGMCC 1.16225</strain>
    </source>
</reference>
<dbReference type="InterPro" id="IPR036291">
    <property type="entry name" value="NAD(P)-bd_dom_sf"/>
</dbReference>
<gene>
    <name evidence="2" type="ORF">ACFSOZ_08340</name>
</gene>
<name>A0ABW4U582_9HYPH</name>
<dbReference type="PANTHER" id="PTHR47129:SF1">
    <property type="entry name" value="NMRA-LIKE DOMAIN-CONTAINING PROTEIN"/>
    <property type="match status" value="1"/>
</dbReference>
<dbReference type="InterPro" id="IPR052718">
    <property type="entry name" value="NmrA-type_oxidoreductase"/>
</dbReference>
<evidence type="ECO:0000313" key="2">
    <source>
        <dbReference type="EMBL" id="MFD1982683.1"/>
    </source>
</evidence>
<dbReference type="Gene3D" id="3.90.25.10">
    <property type="entry name" value="UDP-galactose 4-epimerase, domain 1"/>
    <property type="match status" value="1"/>
</dbReference>
<dbReference type="EMBL" id="JBHUGZ010000006">
    <property type="protein sequence ID" value="MFD1982683.1"/>
    <property type="molecule type" value="Genomic_DNA"/>
</dbReference>
<keyword evidence="3" id="KW-1185">Reference proteome</keyword>
<protein>
    <submittedName>
        <fullName evidence="2">NAD(P)H-binding protein</fullName>
    </submittedName>
</protein>
<dbReference type="Pfam" id="PF13460">
    <property type="entry name" value="NAD_binding_10"/>
    <property type="match status" value="1"/>
</dbReference>
<feature type="domain" description="NAD(P)-binding" evidence="1">
    <location>
        <begin position="6"/>
        <end position="186"/>
    </location>
</feature>
<dbReference type="SUPFAM" id="SSF51735">
    <property type="entry name" value="NAD(P)-binding Rossmann-fold domains"/>
    <property type="match status" value="1"/>
</dbReference>
<proteinExistence type="predicted"/>
<accession>A0ABW4U582</accession>
<dbReference type="RefSeq" id="WP_379095866.1">
    <property type="nucleotide sequence ID" value="NZ_JBHUGZ010000006.1"/>
</dbReference>
<sequence>MILVTGASGYVGGKALAALQCQGLPAAGMVRNTGKHAVSLPAETPLRVADYDDPKSLLRAFEGVSTLLLVSSDGDGRDVLRHHANAMEAAVSRNVPSIVFTSIIDIDADSPFYFTPVYRDAERRLRESGLAWTILRCGLYSDLVLDSWILPALSSGVLSLPTGAGQVAPVSRNDVALAAAAVVASPMKHAGKTYELTGPRPLSFHDLAEAAGSAFGRPLEFIACSPADYLQCAWAEMEDPWPHAFSTLCRSIEEGRYQRVTDAHQHLTGHPPTDFRKFVEDAAASGSPCRSQN</sequence>
<organism evidence="2 3">
    <name type="scientific">Mesorhizobium newzealandense</name>
    <dbReference type="NCBI Taxonomy" id="1300302"/>
    <lineage>
        <taxon>Bacteria</taxon>
        <taxon>Pseudomonadati</taxon>
        <taxon>Pseudomonadota</taxon>
        <taxon>Alphaproteobacteria</taxon>
        <taxon>Hyphomicrobiales</taxon>
        <taxon>Phyllobacteriaceae</taxon>
        <taxon>Mesorhizobium</taxon>
    </lineage>
</organism>
<evidence type="ECO:0000313" key="3">
    <source>
        <dbReference type="Proteomes" id="UP001597405"/>
    </source>
</evidence>
<dbReference type="Gene3D" id="3.40.50.720">
    <property type="entry name" value="NAD(P)-binding Rossmann-like Domain"/>
    <property type="match status" value="1"/>
</dbReference>
<dbReference type="InterPro" id="IPR016040">
    <property type="entry name" value="NAD(P)-bd_dom"/>
</dbReference>
<dbReference type="PANTHER" id="PTHR47129">
    <property type="entry name" value="QUINONE OXIDOREDUCTASE 2"/>
    <property type="match status" value="1"/>
</dbReference>